<evidence type="ECO:0000259" key="4">
    <source>
        <dbReference type="Pfam" id="PF04500"/>
    </source>
</evidence>
<gene>
    <name evidence="5" type="ORF">g.98845</name>
</gene>
<accession>A0A2S2P183</accession>
<dbReference type="InterPro" id="IPR007588">
    <property type="entry name" value="Znf_FLYWCH"/>
</dbReference>
<evidence type="ECO:0000256" key="1">
    <source>
        <dbReference type="ARBA" id="ARBA00022723"/>
    </source>
</evidence>
<keyword evidence="1" id="KW-0479">Metal-binding</keyword>
<protein>
    <recommendedName>
        <fullName evidence="4">FLYWCH-type domain-containing protein</fullName>
    </recommendedName>
</protein>
<evidence type="ECO:0000256" key="2">
    <source>
        <dbReference type="ARBA" id="ARBA00022771"/>
    </source>
</evidence>
<sequence>MEIITSNKGCEKLCYNGYMYVLKHFGKSKITWRCSKRSSFKCMGELYTNVQKEDPVLKSNHNHFGDSEKVDVEKALCIMKEQSKSGLSKPLEVYAEGVAKLDGNIRSKMPVEDHVKRTLRNQRSKLNPIEPTSLDNLIIDGAYNVMYVQQMSGALQVILSIKIF</sequence>
<dbReference type="GO" id="GO:0008270">
    <property type="term" value="F:zinc ion binding"/>
    <property type="evidence" value="ECO:0007669"/>
    <property type="project" value="UniProtKB-KW"/>
</dbReference>
<dbReference type="Gene3D" id="2.20.25.240">
    <property type="match status" value="1"/>
</dbReference>
<proteinExistence type="predicted"/>
<name>A0A2S2P183_SCHGA</name>
<dbReference type="AlphaFoldDB" id="A0A2S2P183"/>
<evidence type="ECO:0000256" key="3">
    <source>
        <dbReference type="ARBA" id="ARBA00022833"/>
    </source>
</evidence>
<keyword evidence="2" id="KW-0863">Zinc-finger</keyword>
<feature type="domain" description="FLYWCH-type" evidence="4">
    <location>
        <begin position="4"/>
        <end position="63"/>
    </location>
</feature>
<organism evidence="5">
    <name type="scientific">Schizaphis graminum</name>
    <name type="common">Green bug aphid</name>
    <dbReference type="NCBI Taxonomy" id="13262"/>
    <lineage>
        <taxon>Eukaryota</taxon>
        <taxon>Metazoa</taxon>
        <taxon>Ecdysozoa</taxon>
        <taxon>Arthropoda</taxon>
        <taxon>Hexapoda</taxon>
        <taxon>Insecta</taxon>
        <taxon>Pterygota</taxon>
        <taxon>Neoptera</taxon>
        <taxon>Paraneoptera</taxon>
        <taxon>Hemiptera</taxon>
        <taxon>Sternorrhyncha</taxon>
        <taxon>Aphidomorpha</taxon>
        <taxon>Aphidoidea</taxon>
        <taxon>Aphididae</taxon>
        <taxon>Aphidini</taxon>
        <taxon>Schizaphis</taxon>
    </lineage>
</organism>
<evidence type="ECO:0000313" key="5">
    <source>
        <dbReference type="EMBL" id="MBY23231.1"/>
    </source>
</evidence>
<reference evidence="5" key="1">
    <citation type="submission" date="2018-04" db="EMBL/GenBank/DDBJ databases">
        <title>Transcriptome of Schizaphis graminum biotype I.</title>
        <authorList>
            <person name="Scully E.D."/>
            <person name="Geib S.M."/>
            <person name="Palmer N.A."/>
            <person name="Koch K."/>
            <person name="Bradshaw J."/>
            <person name="Heng-Moss T."/>
            <person name="Sarath G."/>
        </authorList>
    </citation>
    <scope>NUCLEOTIDE SEQUENCE</scope>
</reference>
<dbReference type="Pfam" id="PF04500">
    <property type="entry name" value="FLYWCH"/>
    <property type="match status" value="1"/>
</dbReference>
<keyword evidence="3" id="KW-0862">Zinc</keyword>
<dbReference type="EMBL" id="GGMR01010612">
    <property type="protein sequence ID" value="MBY23231.1"/>
    <property type="molecule type" value="Transcribed_RNA"/>
</dbReference>